<protein>
    <submittedName>
        <fullName evidence="1">Uncharacterized protein</fullName>
    </submittedName>
</protein>
<dbReference type="AlphaFoldDB" id="A0AAD6UWW8"/>
<reference evidence="1" key="1">
    <citation type="submission" date="2023-03" db="EMBL/GenBank/DDBJ databases">
        <title>Massive genome expansion in bonnet fungi (Mycena s.s.) driven by repeated elements and novel gene families across ecological guilds.</title>
        <authorList>
            <consortium name="Lawrence Berkeley National Laboratory"/>
            <person name="Harder C.B."/>
            <person name="Miyauchi S."/>
            <person name="Viragh M."/>
            <person name="Kuo A."/>
            <person name="Thoen E."/>
            <person name="Andreopoulos B."/>
            <person name="Lu D."/>
            <person name="Skrede I."/>
            <person name="Drula E."/>
            <person name="Henrissat B."/>
            <person name="Morin E."/>
            <person name="Kohler A."/>
            <person name="Barry K."/>
            <person name="LaButti K."/>
            <person name="Morin E."/>
            <person name="Salamov A."/>
            <person name="Lipzen A."/>
            <person name="Mereny Z."/>
            <person name="Hegedus B."/>
            <person name="Baldrian P."/>
            <person name="Stursova M."/>
            <person name="Weitz H."/>
            <person name="Taylor A."/>
            <person name="Grigoriev I.V."/>
            <person name="Nagy L.G."/>
            <person name="Martin F."/>
            <person name="Kauserud H."/>
        </authorList>
    </citation>
    <scope>NUCLEOTIDE SEQUENCE</scope>
    <source>
        <strain evidence="1">9144</strain>
    </source>
</reference>
<dbReference type="Proteomes" id="UP001219525">
    <property type="component" value="Unassembled WGS sequence"/>
</dbReference>
<proteinExistence type="predicted"/>
<dbReference type="EMBL" id="JARJCW010000082">
    <property type="protein sequence ID" value="KAJ7196620.1"/>
    <property type="molecule type" value="Genomic_DNA"/>
</dbReference>
<accession>A0AAD6UWW8</accession>
<organism evidence="1 2">
    <name type="scientific">Mycena pura</name>
    <dbReference type="NCBI Taxonomy" id="153505"/>
    <lineage>
        <taxon>Eukaryota</taxon>
        <taxon>Fungi</taxon>
        <taxon>Dikarya</taxon>
        <taxon>Basidiomycota</taxon>
        <taxon>Agaricomycotina</taxon>
        <taxon>Agaricomycetes</taxon>
        <taxon>Agaricomycetidae</taxon>
        <taxon>Agaricales</taxon>
        <taxon>Marasmiineae</taxon>
        <taxon>Mycenaceae</taxon>
        <taxon>Mycena</taxon>
    </lineage>
</organism>
<keyword evidence="2" id="KW-1185">Reference proteome</keyword>
<sequence length="299" mass="32840">MAACPWNPLPLQALLAVIIVWLKIRGISTATNLSFGTSFPITMFDSSGGGTSTLGIRVVIDSSVTAASNDEPRLDGTSQGAGVHHFDVSRRHGINSMSPAMTNVPWAVPPNTCKVSRRISGYCLLRPKIYQVRFNAQLESFALDCNLCTILTIRWSTYTHTQCAQYNLRATYKLAHNTQTRAQYTNLHLVTNLSPKSSSKKLNCANIIASISTKIGGRRVVRYLLLSIKAQFCPLMADGEHKTKSVEILDIFGKFMPQRALGGPVGPETWISMPPQKGHLVYKKWLNSADQNLADFGDG</sequence>
<comment type="caution">
    <text evidence="1">The sequence shown here is derived from an EMBL/GenBank/DDBJ whole genome shotgun (WGS) entry which is preliminary data.</text>
</comment>
<gene>
    <name evidence="1" type="ORF">GGX14DRAFT_403083</name>
</gene>
<name>A0AAD6UWW8_9AGAR</name>
<evidence type="ECO:0000313" key="1">
    <source>
        <dbReference type="EMBL" id="KAJ7196620.1"/>
    </source>
</evidence>
<evidence type="ECO:0000313" key="2">
    <source>
        <dbReference type="Proteomes" id="UP001219525"/>
    </source>
</evidence>